<dbReference type="AlphaFoldDB" id="A0A382E3B1"/>
<evidence type="ECO:0000256" key="1">
    <source>
        <dbReference type="ARBA" id="ARBA00001933"/>
    </source>
</evidence>
<dbReference type="Gene3D" id="3.90.1150.10">
    <property type="entry name" value="Aspartate Aminotransferase, domain 1"/>
    <property type="match status" value="1"/>
</dbReference>
<dbReference type="InterPro" id="IPR049704">
    <property type="entry name" value="Aminotrans_3_PPA_site"/>
</dbReference>
<dbReference type="GO" id="GO:0008483">
    <property type="term" value="F:transaminase activity"/>
    <property type="evidence" value="ECO:0007669"/>
    <property type="project" value="UniProtKB-KW"/>
</dbReference>
<dbReference type="FunFam" id="3.40.640.10:FF:000004">
    <property type="entry name" value="Acetylornithine aminotransferase"/>
    <property type="match status" value="1"/>
</dbReference>
<keyword evidence="4" id="KW-0663">Pyridoxal phosphate</keyword>
<dbReference type="InterPro" id="IPR005814">
    <property type="entry name" value="Aminotrans_3"/>
</dbReference>
<evidence type="ECO:0000256" key="2">
    <source>
        <dbReference type="ARBA" id="ARBA00022576"/>
    </source>
</evidence>
<gene>
    <name evidence="5" type="ORF">METZ01_LOCUS197716</name>
</gene>
<dbReference type="InterPro" id="IPR015421">
    <property type="entry name" value="PyrdxlP-dep_Trfase_major"/>
</dbReference>
<keyword evidence="2" id="KW-0032">Aminotransferase</keyword>
<dbReference type="InterPro" id="IPR015422">
    <property type="entry name" value="PyrdxlP-dep_Trfase_small"/>
</dbReference>
<dbReference type="EMBL" id="UINC01042350">
    <property type="protein sequence ID" value="SVB44862.1"/>
    <property type="molecule type" value="Genomic_DNA"/>
</dbReference>
<dbReference type="GO" id="GO:0042802">
    <property type="term" value="F:identical protein binding"/>
    <property type="evidence" value="ECO:0007669"/>
    <property type="project" value="TreeGrafter"/>
</dbReference>
<name>A0A382E3B1_9ZZZZ</name>
<proteinExistence type="predicted"/>
<dbReference type="PANTHER" id="PTHR11986">
    <property type="entry name" value="AMINOTRANSFERASE CLASS III"/>
    <property type="match status" value="1"/>
</dbReference>
<reference evidence="5" key="1">
    <citation type="submission" date="2018-05" db="EMBL/GenBank/DDBJ databases">
        <authorList>
            <person name="Lanie J.A."/>
            <person name="Ng W.-L."/>
            <person name="Kazmierczak K.M."/>
            <person name="Andrzejewski T.M."/>
            <person name="Davidsen T.M."/>
            <person name="Wayne K.J."/>
            <person name="Tettelin H."/>
            <person name="Glass J.I."/>
            <person name="Rusch D."/>
            <person name="Podicherti R."/>
            <person name="Tsui H.-C.T."/>
            <person name="Winkler M.E."/>
        </authorList>
    </citation>
    <scope>NUCLEOTIDE SEQUENCE</scope>
</reference>
<protein>
    <recommendedName>
        <fullName evidence="6">Aspartate aminotransferase family protein</fullName>
    </recommendedName>
</protein>
<dbReference type="GO" id="GO:0030170">
    <property type="term" value="F:pyridoxal phosphate binding"/>
    <property type="evidence" value="ECO:0007669"/>
    <property type="project" value="InterPro"/>
</dbReference>
<sequence length="291" mass="31304">MPNYGTPSVTFVKGSGTELFDKDGKRYLDFLCGIAVTGLGHSHPRIADAISEQANTLLHVSNLFITEPQLEVAATLDRLINTENDQPGKILFQNSGAEANEAAMKLARKYQGIGKHGVVSAYKSFHGRTMATLAATGQPEKHEPFMPLPEGFRYAEWNNLGSFEEAIDPTTGAILVEPIQGEGGVNNAGNDFLQGLRKLCDEKGLLLIMDEIQTGLGRTGEWFGFHHADIKPDIVTMAKGMANGVPIGAVWAKSEIADAFQPGDHGSTFAGQPLATSAARETLRVLEEIQA</sequence>
<dbReference type="PROSITE" id="PS00600">
    <property type="entry name" value="AA_TRANSFER_CLASS_3"/>
    <property type="match status" value="1"/>
</dbReference>
<evidence type="ECO:0000256" key="3">
    <source>
        <dbReference type="ARBA" id="ARBA00022679"/>
    </source>
</evidence>
<dbReference type="Pfam" id="PF00202">
    <property type="entry name" value="Aminotran_3"/>
    <property type="match status" value="1"/>
</dbReference>
<evidence type="ECO:0000313" key="5">
    <source>
        <dbReference type="EMBL" id="SVB44862.1"/>
    </source>
</evidence>
<evidence type="ECO:0000256" key="4">
    <source>
        <dbReference type="ARBA" id="ARBA00022898"/>
    </source>
</evidence>
<dbReference type="CDD" id="cd00610">
    <property type="entry name" value="OAT_like"/>
    <property type="match status" value="1"/>
</dbReference>
<organism evidence="5">
    <name type="scientific">marine metagenome</name>
    <dbReference type="NCBI Taxonomy" id="408172"/>
    <lineage>
        <taxon>unclassified sequences</taxon>
        <taxon>metagenomes</taxon>
        <taxon>ecological metagenomes</taxon>
    </lineage>
</organism>
<comment type="cofactor">
    <cofactor evidence="1">
        <name>pyridoxal 5'-phosphate</name>
        <dbReference type="ChEBI" id="CHEBI:597326"/>
    </cofactor>
</comment>
<dbReference type="Gene3D" id="3.40.640.10">
    <property type="entry name" value="Type I PLP-dependent aspartate aminotransferase-like (Major domain)"/>
    <property type="match status" value="1"/>
</dbReference>
<dbReference type="PANTHER" id="PTHR11986:SF79">
    <property type="entry name" value="ACETYLORNITHINE AMINOTRANSFERASE, MITOCHONDRIAL"/>
    <property type="match status" value="1"/>
</dbReference>
<keyword evidence="3" id="KW-0808">Transferase</keyword>
<dbReference type="SUPFAM" id="SSF53383">
    <property type="entry name" value="PLP-dependent transferases"/>
    <property type="match status" value="1"/>
</dbReference>
<evidence type="ECO:0008006" key="6">
    <source>
        <dbReference type="Google" id="ProtNLM"/>
    </source>
</evidence>
<accession>A0A382E3B1</accession>
<dbReference type="InterPro" id="IPR050103">
    <property type="entry name" value="Class-III_PLP-dep_AT"/>
</dbReference>
<dbReference type="InterPro" id="IPR015424">
    <property type="entry name" value="PyrdxlP-dep_Trfase"/>
</dbReference>
<feature type="non-terminal residue" evidence="5">
    <location>
        <position position="291"/>
    </location>
</feature>